<dbReference type="CDD" id="cd02853">
    <property type="entry name" value="E_set_MTHase_like_N"/>
    <property type="match status" value="1"/>
</dbReference>
<dbReference type="PIRSF" id="PIRSF006337">
    <property type="entry name" value="Trehalose_TreZ"/>
    <property type="match status" value="1"/>
</dbReference>
<keyword evidence="6" id="KW-0963">Cytoplasm</keyword>
<organism evidence="16 17">
    <name type="scientific">Rurimicrobium arvi</name>
    <dbReference type="NCBI Taxonomy" id="2049916"/>
    <lineage>
        <taxon>Bacteria</taxon>
        <taxon>Pseudomonadati</taxon>
        <taxon>Bacteroidota</taxon>
        <taxon>Chitinophagia</taxon>
        <taxon>Chitinophagales</taxon>
        <taxon>Chitinophagaceae</taxon>
        <taxon>Rurimicrobium</taxon>
    </lineage>
</organism>
<evidence type="ECO:0000313" key="17">
    <source>
        <dbReference type="Proteomes" id="UP001501410"/>
    </source>
</evidence>
<dbReference type="Gene3D" id="3.20.20.80">
    <property type="entry name" value="Glycosidases"/>
    <property type="match status" value="1"/>
</dbReference>
<dbReference type="Gene3D" id="1.10.10.760">
    <property type="entry name" value="E-set domains of sugar-utilizing enzymes"/>
    <property type="match status" value="1"/>
</dbReference>
<dbReference type="CDD" id="cd11325">
    <property type="entry name" value="AmyAc_GTHase"/>
    <property type="match status" value="1"/>
</dbReference>
<dbReference type="PANTHER" id="PTHR43651">
    <property type="entry name" value="1,4-ALPHA-GLUCAN-BRANCHING ENZYME"/>
    <property type="match status" value="1"/>
</dbReference>
<evidence type="ECO:0000256" key="5">
    <source>
        <dbReference type="ARBA" id="ARBA00015938"/>
    </source>
</evidence>
<dbReference type="SUPFAM" id="SSF81296">
    <property type="entry name" value="E set domains"/>
    <property type="match status" value="1"/>
</dbReference>
<dbReference type="InterPro" id="IPR013783">
    <property type="entry name" value="Ig-like_fold"/>
</dbReference>
<evidence type="ECO:0000259" key="15">
    <source>
        <dbReference type="SMART" id="SM00642"/>
    </source>
</evidence>
<proteinExistence type="inferred from homology"/>
<dbReference type="InterPro" id="IPR012768">
    <property type="entry name" value="Trehalose_TreZ"/>
</dbReference>
<evidence type="ECO:0000256" key="14">
    <source>
        <dbReference type="PIRNR" id="PIRNR006337"/>
    </source>
</evidence>
<dbReference type="RefSeq" id="WP_344827602.1">
    <property type="nucleotide sequence ID" value="NZ_BAABEZ010000024.1"/>
</dbReference>
<keyword evidence="9 14" id="KW-0326">Glycosidase</keyword>
<evidence type="ECO:0000256" key="12">
    <source>
        <dbReference type="ARBA" id="ARBA00034013"/>
    </source>
</evidence>
<evidence type="ECO:0000313" key="16">
    <source>
        <dbReference type="EMBL" id="GAA4457632.1"/>
    </source>
</evidence>
<dbReference type="SUPFAM" id="SSF51445">
    <property type="entry name" value="(Trans)glycosidases"/>
    <property type="match status" value="1"/>
</dbReference>
<keyword evidence="8" id="KW-0119">Carbohydrate metabolism</keyword>
<evidence type="ECO:0000256" key="1">
    <source>
        <dbReference type="ARBA" id="ARBA00004496"/>
    </source>
</evidence>
<comment type="subcellular location">
    <subcellularLocation>
        <location evidence="1">Cytoplasm</location>
    </subcellularLocation>
</comment>
<dbReference type="InterPro" id="IPR044901">
    <property type="entry name" value="Trehalose_TreZ_E-set_sf"/>
</dbReference>
<dbReference type="NCBIfam" id="TIGR02402">
    <property type="entry name" value="trehalose_TreZ"/>
    <property type="match status" value="1"/>
</dbReference>
<reference evidence="17" key="1">
    <citation type="journal article" date="2019" name="Int. J. Syst. Evol. Microbiol.">
        <title>The Global Catalogue of Microorganisms (GCM) 10K type strain sequencing project: providing services to taxonomists for standard genome sequencing and annotation.</title>
        <authorList>
            <consortium name="The Broad Institute Genomics Platform"/>
            <consortium name="The Broad Institute Genome Sequencing Center for Infectious Disease"/>
            <person name="Wu L."/>
            <person name="Ma J."/>
        </authorList>
    </citation>
    <scope>NUCLEOTIDE SEQUENCE [LARGE SCALE GENOMIC DNA]</scope>
    <source>
        <strain evidence="17">JCM 31921</strain>
    </source>
</reference>
<evidence type="ECO:0000256" key="8">
    <source>
        <dbReference type="ARBA" id="ARBA00023277"/>
    </source>
</evidence>
<gene>
    <name evidence="16" type="primary">treZ</name>
    <name evidence="16" type="ORF">GCM10023092_24640</name>
</gene>
<dbReference type="InterPro" id="IPR014756">
    <property type="entry name" value="Ig_E-set"/>
</dbReference>
<accession>A0ABP8MX65</accession>
<name>A0ABP8MX65_9BACT</name>
<keyword evidence="17" id="KW-1185">Reference proteome</keyword>
<evidence type="ECO:0000256" key="10">
    <source>
        <dbReference type="ARBA" id="ARBA00032057"/>
    </source>
</evidence>
<dbReference type="Gene3D" id="2.60.40.10">
    <property type="entry name" value="Immunoglobulins"/>
    <property type="match status" value="1"/>
</dbReference>
<dbReference type="PANTHER" id="PTHR43651:SF11">
    <property type="entry name" value="MALTO-OLIGOSYLTREHALOSE TREHALOHYDROLASE"/>
    <property type="match status" value="1"/>
</dbReference>
<dbReference type="EC" id="3.2.1.141" evidence="4 13"/>
<dbReference type="InterPro" id="IPR006047">
    <property type="entry name" value="GH13_cat_dom"/>
</dbReference>
<comment type="caution">
    <text evidence="16">The sequence shown here is derived from an EMBL/GenBank/DDBJ whole genome shotgun (WGS) entry which is preliminary data.</text>
</comment>
<feature type="domain" description="Glycosyl hydrolase family 13 catalytic" evidence="15">
    <location>
        <begin position="89"/>
        <end position="458"/>
    </location>
</feature>
<evidence type="ECO:0000256" key="13">
    <source>
        <dbReference type="NCBIfam" id="TIGR02402"/>
    </source>
</evidence>
<comment type="pathway">
    <text evidence="2 14">Glycan biosynthesis; trehalose biosynthesis.</text>
</comment>
<dbReference type="SMART" id="SM00642">
    <property type="entry name" value="Aamy"/>
    <property type="match status" value="1"/>
</dbReference>
<dbReference type="Pfam" id="PF00128">
    <property type="entry name" value="Alpha-amylase"/>
    <property type="match status" value="1"/>
</dbReference>
<dbReference type="InterPro" id="IPR017853">
    <property type="entry name" value="GH"/>
</dbReference>
<comment type="catalytic activity">
    <reaction evidence="12 14">
        <text>hydrolysis of (1-&gt;4)-alpha-D-glucosidic linkage in 4-alpha-D-[(1-&gt;4)-alpha-D-glucanosyl]n trehalose to yield trehalose and (1-&gt;4)-alpha-D-glucan.</text>
        <dbReference type="EC" id="3.2.1.141"/>
    </reaction>
</comment>
<dbReference type="EMBL" id="BAABEZ010000024">
    <property type="protein sequence ID" value="GAA4457632.1"/>
    <property type="molecule type" value="Genomic_DNA"/>
</dbReference>
<evidence type="ECO:0000256" key="3">
    <source>
        <dbReference type="ARBA" id="ARBA00008061"/>
    </source>
</evidence>
<evidence type="ECO:0000256" key="11">
    <source>
        <dbReference type="ARBA" id="ARBA00033284"/>
    </source>
</evidence>
<dbReference type="Proteomes" id="UP001501410">
    <property type="component" value="Unassembled WGS sequence"/>
</dbReference>
<evidence type="ECO:0000256" key="7">
    <source>
        <dbReference type="ARBA" id="ARBA00022801"/>
    </source>
</evidence>
<evidence type="ECO:0000256" key="2">
    <source>
        <dbReference type="ARBA" id="ARBA00005199"/>
    </source>
</evidence>
<keyword evidence="7 14" id="KW-0378">Hydrolase</keyword>
<sequence length="605" mass="68370">MKRVDVQRRGIGMVCEGGRSMLKVWAPEAKQAFVCTREDKLPLTAQAFGYWSSELSLCAGDAYRIELDDCVYPDPASLCQPEDVHSWSQVVDASFAWTDNAWENPPLSAYIFYELHTGTFSEEGTFAGVEAKLDYLKELGITAVELMPLAQFPGTRNWGYDGVFPFAVHYAYGGAKGLQSLVDKCHEKGLAVVLDVVYNHVGPEGNYLSSFGPYFTDKYKTPWGDAVNFDDAGSDQVRDFFIENALMWFRDFHIDALRLDAVHAIKDMSAKHILQEIREYVDELSAFTGEHYHLIVECDLNDRRFLDERSLNGYAMDAQWNDEFHHALRVCAGVERTGYYADFNGPEHLAKAYRDAYVYDGIYSETRARSFGSKTDGLDGNRFIVFSQNHDQVGNRMFGERTSALHSFEMLKLLAAAVFVSPYLPLIFMGEEWGSGSAFQYFISHSDPELTDAVREGRKAEFSGFYEDGECPDPQAEETFQNSKLDWNKLEAYPHKCLHEYYTFLIAMRKDLQALHSGDRSGVRTSVTDPSGMLQLYRSAPGQDLVCLFNFTKQQQHTDVPGLPENAILLLDSAAKQWEGPGTAPQESPSRILLQPESVLIILWR</sequence>
<protein>
    <recommendedName>
        <fullName evidence="5 13">Malto-oligosyltrehalose trehalohydrolase</fullName>
        <shortName evidence="14">MTHase</shortName>
        <ecNumber evidence="4 13">3.2.1.141</ecNumber>
    </recommendedName>
    <alternativeName>
        <fullName evidence="11 14">4-alpha-D-((1-&gt;4)-alpha-D-glucano)trehalose trehalohydrolase</fullName>
    </alternativeName>
    <alternativeName>
        <fullName evidence="10 14">Maltooligosyl trehalose trehalohydrolase</fullName>
    </alternativeName>
</protein>
<evidence type="ECO:0000256" key="6">
    <source>
        <dbReference type="ARBA" id="ARBA00022490"/>
    </source>
</evidence>
<comment type="similarity">
    <text evidence="3 14">Belongs to the glycosyl hydrolase 13 family.</text>
</comment>
<evidence type="ECO:0000256" key="9">
    <source>
        <dbReference type="ARBA" id="ARBA00023295"/>
    </source>
</evidence>
<evidence type="ECO:0000256" key="4">
    <source>
        <dbReference type="ARBA" id="ARBA00012268"/>
    </source>
</evidence>